<reference evidence="2 3" key="1">
    <citation type="journal article" date="2023" name="Antonie Van Leeuwenhoek">
        <title>Unveiling the genomic potential of a novel thermostable glycoside hydrolases producing Neobacillus sedimentimangrovi UE25.</title>
        <authorList>
            <person name="Ejaz U."/>
            <person name="Saleem F."/>
            <person name="Rashid R."/>
            <person name="Hasan K.A."/>
            <person name="Syed M.N."/>
            <person name="Sohail M."/>
        </authorList>
    </citation>
    <scope>NUCLEOTIDE SEQUENCE [LARGE SCALE GENOMIC DNA]</scope>
    <source>
        <strain evidence="2 3">UE25</strain>
    </source>
</reference>
<proteinExistence type="predicted"/>
<sequence>MNRDYVFIIGIVSIILFIVFLFFSVKTKKALFYTLSILALILCVGVGIIYYSLPLHSAALHVEEKNNGVYINWKNDFLVKQGKYNIIISEGKNNTIKLKNVDLEKIRQKELFSEAAKNDYQNLYLSFFEKSDYYDQDKGYEYFIIPSNYEGLIQVSNTNTNLYYMYLYPEMMGPTRPYWIKKLNRLHLTGQKN</sequence>
<feature type="transmembrane region" description="Helical" evidence="1">
    <location>
        <begin position="30"/>
        <end position="53"/>
    </location>
</feature>
<organism evidence="2 3">
    <name type="scientific">Neobacillus sedimentimangrovi</name>
    <dbReference type="NCBI Taxonomy" id="2699460"/>
    <lineage>
        <taxon>Bacteria</taxon>
        <taxon>Bacillati</taxon>
        <taxon>Bacillota</taxon>
        <taxon>Bacilli</taxon>
        <taxon>Bacillales</taxon>
        <taxon>Bacillaceae</taxon>
        <taxon>Neobacillus</taxon>
    </lineage>
</organism>
<dbReference type="RefSeq" id="WP_163183405.1">
    <property type="nucleotide sequence ID" value="NZ_JAAFZF010000017.1"/>
</dbReference>
<name>A0ABS8QM00_9BACI</name>
<comment type="caution">
    <text evidence="2">The sequence shown here is derived from an EMBL/GenBank/DDBJ whole genome shotgun (WGS) entry which is preliminary data.</text>
</comment>
<evidence type="ECO:0000256" key="1">
    <source>
        <dbReference type="SAM" id="Phobius"/>
    </source>
</evidence>
<keyword evidence="1" id="KW-1133">Transmembrane helix</keyword>
<accession>A0ABS8QM00</accession>
<keyword evidence="3" id="KW-1185">Reference proteome</keyword>
<evidence type="ECO:0000313" key="2">
    <source>
        <dbReference type="EMBL" id="MCD4840341.1"/>
    </source>
</evidence>
<dbReference type="EMBL" id="JAJODE010000073">
    <property type="protein sequence ID" value="MCD4840341.1"/>
    <property type="molecule type" value="Genomic_DNA"/>
</dbReference>
<keyword evidence="1" id="KW-0812">Transmembrane</keyword>
<protein>
    <submittedName>
        <fullName evidence="2">Uncharacterized protein</fullName>
    </submittedName>
</protein>
<gene>
    <name evidence="2" type="ORF">LRS37_16160</name>
</gene>
<evidence type="ECO:0000313" key="3">
    <source>
        <dbReference type="Proteomes" id="UP001162836"/>
    </source>
</evidence>
<keyword evidence="1" id="KW-0472">Membrane</keyword>
<dbReference type="Proteomes" id="UP001162836">
    <property type="component" value="Unassembled WGS sequence"/>
</dbReference>
<feature type="transmembrane region" description="Helical" evidence="1">
    <location>
        <begin position="6"/>
        <end position="23"/>
    </location>
</feature>